<proteinExistence type="predicted"/>
<accession>A0A6J5LLC0</accession>
<dbReference type="Gene3D" id="3.30.2320.10">
    <property type="entry name" value="hypothetical protein PF0899 domain"/>
    <property type="match status" value="1"/>
</dbReference>
<dbReference type="Gene3D" id="3.30.2400.10">
    <property type="entry name" value="Major capsid protein gp5"/>
    <property type="match status" value="1"/>
</dbReference>
<gene>
    <name evidence="2" type="ORF">UFOVP104_48</name>
    <name evidence="3" type="ORF">UFOVP271_28</name>
</gene>
<dbReference type="EMBL" id="LR796281">
    <property type="protein sequence ID" value="CAB4134193.1"/>
    <property type="molecule type" value="Genomic_DNA"/>
</dbReference>
<evidence type="ECO:0000259" key="1">
    <source>
        <dbReference type="Pfam" id="PF05065"/>
    </source>
</evidence>
<sequence>MFVTKTSTEINAMNDAERDAYLVAKQKNDAEVVSKMIADEVAKITTEQNKQINELALELKGLKENPVSNESDSKKQLKELATKLSNIVKSGDANSSVVLKTALLRAGITNNSQATDLSNIGQLATRRLTLYDLFPKVQISESNNNGVVRYYDWDEATIARAAASIAEGGTFPESTAKFKRGLLTIEKIGDSLPVSEEFFEDEAMFASELELFLQTNVNVVVDTQLATGDGTSNTLLGVYNSAGTFTAAASGITDASRYDLIVKVAESIVITGGSKYMPNAVIMPTVEINKMRLKKDANYNYILPPFVSRDGQMVENMVVIPCDALSANTMVVCDTRFGRIYEKTGIEVSKGLSGTQFVQDELTIKVRKRLGFLVRSADAGGFKKVTSITAALTTLAS</sequence>
<name>A0A6J5LLC0_9CAUD</name>
<feature type="domain" description="Phage capsid-like C-terminal" evidence="1">
    <location>
        <begin position="119"/>
        <end position="379"/>
    </location>
</feature>
<organism evidence="3">
    <name type="scientific">uncultured Caudovirales phage</name>
    <dbReference type="NCBI Taxonomy" id="2100421"/>
    <lineage>
        <taxon>Viruses</taxon>
        <taxon>Duplodnaviria</taxon>
        <taxon>Heunggongvirae</taxon>
        <taxon>Uroviricota</taxon>
        <taxon>Caudoviricetes</taxon>
        <taxon>Peduoviridae</taxon>
        <taxon>Maltschvirus</taxon>
        <taxon>Maltschvirus maltsch</taxon>
    </lineage>
</organism>
<evidence type="ECO:0000313" key="3">
    <source>
        <dbReference type="EMBL" id="CAB4134193.1"/>
    </source>
</evidence>
<dbReference type="SUPFAM" id="SSF56563">
    <property type="entry name" value="Major capsid protein gp5"/>
    <property type="match status" value="1"/>
</dbReference>
<evidence type="ECO:0000313" key="2">
    <source>
        <dbReference type="EMBL" id="CAB4128550.1"/>
    </source>
</evidence>
<reference evidence="3" key="1">
    <citation type="submission" date="2020-04" db="EMBL/GenBank/DDBJ databases">
        <authorList>
            <person name="Chiriac C."/>
            <person name="Salcher M."/>
            <person name="Ghai R."/>
            <person name="Kavagutti S V."/>
        </authorList>
    </citation>
    <scope>NUCLEOTIDE SEQUENCE</scope>
</reference>
<dbReference type="Pfam" id="PF05065">
    <property type="entry name" value="Phage_capsid"/>
    <property type="match status" value="1"/>
</dbReference>
<dbReference type="EMBL" id="LR796219">
    <property type="protein sequence ID" value="CAB4128550.1"/>
    <property type="molecule type" value="Genomic_DNA"/>
</dbReference>
<dbReference type="InterPro" id="IPR054612">
    <property type="entry name" value="Phage_capsid-like_C"/>
</dbReference>
<protein>
    <submittedName>
        <fullName evidence="3">Phage capsid</fullName>
    </submittedName>
</protein>